<reference evidence="2" key="1">
    <citation type="submission" date="2022-05" db="EMBL/GenBank/DDBJ databases">
        <title>The Musa troglodytarum L. genome provides insights into the mechanism of non-climacteric behaviour and enrichment of carotenoids.</title>
        <authorList>
            <person name="Wang J."/>
        </authorList>
    </citation>
    <scope>NUCLEOTIDE SEQUENCE</scope>
    <source>
        <tissue evidence="2">Leaf</tissue>
    </source>
</reference>
<proteinExistence type="predicted"/>
<accession>A0A9E7GHA6</accession>
<dbReference type="AlphaFoldDB" id="A0A9E7GHA6"/>
<evidence type="ECO:0000313" key="3">
    <source>
        <dbReference type="Proteomes" id="UP001055439"/>
    </source>
</evidence>
<feature type="region of interest" description="Disordered" evidence="1">
    <location>
        <begin position="87"/>
        <end position="111"/>
    </location>
</feature>
<dbReference type="EMBL" id="CP097509">
    <property type="protein sequence ID" value="URE15086.1"/>
    <property type="molecule type" value="Genomic_DNA"/>
</dbReference>
<dbReference type="Proteomes" id="UP001055439">
    <property type="component" value="Chromosome 7"/>
</dbReference>
<sequence length="111" mass="12289">MEIGIVGVGSDVLTRDFSSIVLDCCMVNSYDEVFGIDGGPKKIVPIHMPVQSLSIRISWRILILPSYGSLYDLAYLLGGGWHSKLDTPKQPKHDVDHEESEGETKTYSTHP</sequence>
<keyword evidence="3" id="KW-1185">Reference proteome</keyword>
<organism evidence="2 3">
    <name type="scientific">Musa troglodytarum</name>
    <name type="common">fe'i banana</name>
    <dbReference type="NCBI Taxonomy" id="320322"/>
    <lineage>
        <taxon>Eukaryota</taxon>
        <taxon>Viridiplantae</taxon>
        <taxon>Streptophyta</taxon>
        <taxon>Embryophyta</taxon>
        <taxon>Tracheophyta</taxon>
        <taxon>Spermatophyta</taxon>
        <taxon>Magnoliopsida</taxon>
        <taxon>Liliopsida</taxon>
        <taxon>Zingiberales</taxon>
        <taxon>Musaceae</taxon>
        <taxon>Musa</taxon>
    </lineage>
</organism>
<name>A0A9E7GHA6_9LILI</name>
<evidence type="ECO:0000313" key="2">
    <source>
        <dbReference type="EMBL" id="URE15086.1"/>
    </source>
</evidence>
<feature type="compositionally biased region" description="Basic and acidic residues" evidence="1">
    <location>
        <begin position="87"/>
        <end position="96"/>
    </location>
</feature>
<protein>
    <submittedName>
        <fullName evidence="2">Uncharacterized protein</fullName>
    </submittedName>
</protein>
<gene>
    <name evidence="2" type="ORF">MUK42_36542</name>
</gene>
<evidence type="ECO:0000256" key="1">
    <source>
        <dbReference type="SAM" id="MobiDB-lite"/>
    </source>
</evidence>